<dbReference type="Proteomes" id="UP000060787">
    <property type="component" value="Chromosome"/>
</dbReference>
<evidence type="ECO:0000313" key="2">
    <source>
        <dbReference type="EMBL" id="ALN80598.1"/>
    </source>
</evidence>
<dbReference type="Pfam" id="PF11218">
    <property type="entry name" value="DUF3011"/>
    <property type="match status" value="1"/>
</dbReference>
<protein>
    <recommendedName>
        <fullName evidence="4">DUF3011 domain-containing protein</fullName>
    </recommendedName>
</protein>
<dbReference type="AlphaFoldDB" id="A0A0S2FAR7"/>
<proteinExistence type="predicted"/>
<gene>
    <name evidence="2" type="ORF">LA76x_2468</name>
</gene>
<evidence type="ECO:0000256" key="1">
    <source>
        <dbReference type="SAM" id="SignalP"/>
    </source>
</evidence>
<keyword evidence="1" id="KW-0732">Signal</keyword>
<dbReference type="PATRIC" id="fig|84531.8.peg.2477"/>
<dbReference type="eggNOG" id="ENOG50310GY">
    <property type="taxonomic scope" value="Bacteria"/>
</dbReference>
<reference evidence="2 3" key="1">
    <citation type="journal article" date="2015" name="BMC Genomics">
        <title>Comparative genomics and metabolic profiling of the genus Lysobacter.</title>
        <authorList>
            <person name="de Bruijn I."/>
            <person name="Cheng X."/>
            <person name="de Jager V."/>
            <person name="Exposito R.G."/>
            <person name="Watrous J."/>
            <person name="Patel N."/>
            <person name="Postma J."/>
            <person name="Dorrestein P.C."/>
            <person name="Kobayashi D."/>
            <person name="Raaijmakers J.M."/>
        </authorList>
    </citation>
    <scope>NUCLEOTIDE SEQUENCE [LARGE SCALE GENOMIC DNA]</scope>
    <source>
        <strain evidence="2 3">76</strain>
    </source>
</reference>
<feature type="chain" id="PRO_5006597131" description="DUF3011 domain-containing protein" evidence="1">
    <location>
        <begin position="27"/>
        <end position="256"/>
    </location>
</feature>
<sequence length="256" mass="27185">MNMSARILSGLSLMVGLGMAAGAAQAAPQYDDYGYNNVIRCESTDNRERRCDADTRGGVQLSRQLSKSSCSQGRSWGYDRSGIWVREGCRAEFTLGRGGGGWNGGGGGWNGGGGSGEVVRCDSNDNRPRTCRIDGNRARLQRQISSSPCIEGRSWGSRPGEVWVSDGCRAEFVASRGGGGGGGGWNGGGGGGWGGGQEVSCESRNNRQNRCNMSIRRDARLIKQNSGSPCIEGQTWGWDRNGVWVAGGCRGVFRVN</sequence>
<accession>A0A0S2FAR7</accession>
<organism evidence="2 3">
    <name type="scientific">Lysobacter antibioticus</name>
    <dbReference type="NCBI Taxonomy" id="84531"/>
    <lineage>
        <taxon>Bacteria</taxon>
        <taxon>Pseudomonadati</taxon>
        <taxon>Pseudomonadota</taxon>
        <taxon>Gammaproteobacteria</taxon>
        <taxon>Lysobacterales</taxon>
        <taxon>Lysobacteraceae</taxon>
        <taxon>Lysobacter</taxon>
    </lineage>
</organism>
<dbReference type="EMBL" id="CP011129">
    <property type="protein sequence ID" value="ALN80598.1"/>
    <property type="molecule type" value="Genomic_DNA"/>
</dbReference>
<keyword evidence="3" id="KW-1185">Reference proteome</keyword>
<dbReference type="InterPro" id="IPR021381">
    <property type="entry name" value="DUF3011"/>
</dbReference>
<evidence type="ECO:0000313" key="3">
    <source>
        <dbReference type="Proteomes" id="UP000060787"/>
    </source>
</evidence>
<name>A0A0S2FAR7_LYSAN</name>
<dbReference type="STRING" id="84531.LA76x_2468"/>
<dbReference type="KEGG" id="lab:LA76x_2468"/>
<evidence type="ECO:0008006" key="4">
    <source>
        <dbReference type="Google" id="ProtNLM"/>
    </source>
</evidence>
<dbReference type="OrthoDB" id="6052310at2"/>
<feature type="signal peptide" evidence="1">
    <location>
        <begin position="1"/>
        <end position="26"/>
    </location>
</feature>